<evidence type="ECO:0000313" key="3">
    <source>
        <dbReference type="Proteomes" id="UP001165489"/>
    </source>
</evidence>
<feature type="transmembrane region" description="Helical" evidence="1">
    <location>
        <begin position="18"/>
        <end position="36"/>
    </location>
</feature>
<evidence type="ECO:0000313" key="2">
    <source>
        <dbReference type="EMBL" id="MCH7410908.1"/>
    </source>
</evidence>
<name>A0ABS9V3F1_9BACT</name>
<comment type="caution">
    <text evidence="2">The sequence shown here is derived from an EMBL/GenBank/DDBJ whole genome shotgun (WGS) entry which is preliminary data.</text>
</comment>
<dbReference type="EMBL" id="JAKZGP010000050">
    <property type="protein sequence ID" value="MCH7410908.1"/>
    <property type="molecule type" value="Genomic_DNA"/>
</dbReference>
<organism evidence="2 3">
    <name type="scientific">Belliella filtrata</name>
    <dbReference type="NCBI Taxonomy" id="2923435"/>
    <lineage>
        <taxon>Bacteria</taxon>
        <taxon>Pseudomonadati</taxon>
        <taxon>Bacteroidota</taxon>
        <taxon>Cytophagia</taxon>
        <taxon>Cytophagales</taxon>
        <taxon>Cyclobacteriaceae</taxon>
        <taxon>Belliella</taxon>
    </lineage>
</organism>
<evidence type="ECO:0000256" key="1">
    <source>
        <dbReference type="SAM" id="Phobius"/>
    </source>
</evidence>
<dbReference type="RefSeq" id="WP_241349266.1">
    <property type="nucleotide sequence ID" value="NZ_JAKZGP010000050.1"/>
</dbReference>
<keyword evidence="1" id="KW-1133">Transmembrane helix</keyword>
<sequence>MFDKNVAGLKKKVEKPRLFFYSIFLPVMGLCIYIILKTPSTGRFLNDILLNSLFITLFIVSMVFLDLTWKKGFENRYIPFVRDIVTKRGYEFKSLLDEDSLGSIFDSLIRCGFLEYLDDAIRSADRQRFIRIFKNGNYPEVPIFKMKMDNIQTHYFFDCLKENISGLDLRGYLRIFFHDRMNKQPTEESIRVSKSKATNEPKRKDELNLIFSKLVKFSDK</sequence>
<accession>A0ABS9V3F1</accession>
<keyword evidence="1" id="KW-0472">Membrane</keyword>
<dbReference type="Proteomes" id="UP001165489">
    <property type="component" value="Unassembled WGS sequence"/>
</dbReference>
<protein>
    <submittedName>
        <fullName evidence="2">Uncharacterized protein</fullName>
    </submittedName>
</protein>
<proteinExistence type="predicted"/>
<gene>
    <name evidence="2" type="ORF">MM239_15980</name>
</gene>
<feature type="transmembrane region" description="Helical" evidence="1">
    <location>
        <begin position="48"/>
        <end position="69"/>
    </location>
</feature>
<reference evidence="2" key="1">
    <citation type="submission" date="2022-03" db="EMBL/GenBank/DDBJ databases">
        <title>De novo assembled genomes of Belliella spp. (Cyclobacteriaceae) strains.</title>
        <authorList>
            <person name="Szabo A."/>
            <person name="Korponai K."/>
            <person name="Felfoldi T."/>
        </authorList>
    </citation>
    <scope>NUCLEOTIDE SEQUENCE</scope>
    <source>
        <strain evidence="2">DSM 111904</strain>
    </source>
</reference>
<keyword evidence="3" id="KW-1185">Reference proteome</keyword>
<keyword evidence="1" id="KW-0812">Transmembrane</keyword>